<dbReference type="RefSeq" id="WP_344384589.1">
    <property type="nucleotide sequence ID" value="NZ_BAAATA010000027.1"/>
</dbReference>
<sequence>MRTMPPSPGRDDFLSARWLLDQLPLERAYEVEEAWKNRGLARIPLGRRLDSIRVHDTTALRAIELLPRPVGDYHGLLYHQRLRQIEFLVPRDTAIHWSGGFPTVRARGRDREGFTVCPRPGALVRQAFWIRPPGPHLVSPLHIARALTQLGVPGIRYDPPRRYASTGR</sequence>
<evidence type="ECO:0000313" key="1">
    <source>
        <dbReference type="EMBL" id="GAA2499714.1"/>
    </source>
</evidence>
<keyword evidence="2" id="KW-1185">Reference proteome</keyword>
<protein>
    <submittedName>
        <fullName evidence="1">Uncharacterized protein</fullName>
    </submittedName>
</protein>
<dbReference type="EMBL" id="BAAATA010000027">
    <property type="protein sequence ID" value="GAA2499714.1"/>
    <property type="molecule type" value="Genomic_DNA"/>
</dbReference>
<organism evidence="1 2">
    <name type="scientific">Streptomyces thermolineatus</name>
    <dbReference type="NCBI Taxonomy" id="44033"/>
    <lineage>
        <taxon>Bacteria</taxon>
        <taxon>Bacillati</taxon>
        <taxon>Actinomycetota</taxon>
        <taxon>Actinomycetes</taxon>
        <taxon>Kitasatosporales</taxon>
        <taxon>Streptomycetaceae</taxon>
        <taxon>Streptomyces</taxon>
    </lineage>
</organism>
<proteinExistence type="predicted"/>
<evidence type="ECO:0000313" key="2">
    <source>
        <dbReference type="Proteomes" id="UP001501358"/>
    </source>
</evidence>
<comment type="caution">
    <text evidence="1">The sequence shown here is derived from an EMBL/GenBank/DDBJ whole genome shotgun (WGS) entry which is preliminary data.</text>
</comment>
<accession>A0ABN3MD72</accession>
<reference evidence="1 2" key="1">
    <citation type="journal article" date="2019" name="Int. J. Syst. Evol. Microbiol.">
        <title>The Global Catalogue of Microorganisms (GCM) 10K type strain sequencing project: providing services to taxonomists for standard genome sequencing and annotation.</title>
        <authorList>
            <consortium name="The Broad Institute Genomics Platform"/>
            <consortium name="The Broad Institute Genome Sequencing Center for Infectious Disease"/>
            <person name="Wu L."/>
            <person name="Ma J."/>
        </authorList>
    </citation>
    <scope>NUCLEOTIDE SEQUENCE [LARGE SCALE GENOMIC DNA]</scope>
    <source>
        <strain evidence="1 2">JCM 6307</strain>
    </source>
</reference>
<dbReference type="Proteomes" id="UP001501358">
    <property type="component" value="Unassembled WGS sequence"/>
</dbReference>
<gene>
    <name evidence="1" type="ORF">GCM10010406_40300</name>
</gene>
<name>A0ABN3MD72_9ACTN</name>